<dbReference type="Proteomes" id="UP000075320">
    <property type="component" value="Unassembled WGS sequence"/>
</dbReference>
<dbReference type="EC" id="2.7.13.3" evidence="2"/>
<organism evidence="18 19">
    <name type="scientific">Bdellovibrio bacteriovorus</name>
    <dbReference type="NCBI Taxonomy" id="959"/>
    <lineage>
        <taxon>Bacteria</taxon>
        <taxon>Pseudomonadati</taxon>
        <taxon>Bdellovibrionota</taxon>
        <taxon>Bdellovibrionia</taxon>
        <taxon>Bdellovibrionales</taxon>
        <taxon>Pseudobdellovibrionaceae</taxon>
        <taxon>Bdellovibrio</taxon>
    </lineage>
</organism>
<dbReference type="SMART" id="SM00388">
    <property type="entry name" value="HisKA"/>
    <property type="match status" value="1"/>
</dbReference>
<dbReference type="PROSITE" id="PS50894">
    <property type="entry name" value="HPT"/>
    <property type="match status" value="1"/>
</dbReference>
<dbReference type="InterPro" id="IPR011006">
    <property type="entry name" value="CheY-like_superfamily"/>
</dbReference>
<keyword evidence="6" id="KW-0418">Kinase</keyword>
<dbReference type="PANTHER" id="PTHR45339">
    <property type="entry name" value="HYBRID SIGNAL TRANSDUCTION HISTIDINE KINASE J"/>
    <property type="match status" value="1"/>
</dbReference>
<keyword evidence="13" id="KW-0472">Membrane</keyword>
<evidence type="ECO:0000256" key="6">
    <source>
        <dbReference type="ARBA" id="ARBA00022777"/>
    </source>
</evidence>
<dbReference type="Gene3D" id="1.10.287.130">
    <property type="match status" value="1"/>
</dbReference>
<dbReference type="InterPro" id="IPR003594">
    <property type="entry name" value="HATPase_dom"/>
</dbReference>
<comment type="catalytic activity">
    <reaction evidence="1">
        <text>ATP + protein L-histidine = ADP + protein N-phospho-L-histidine.</text>
        <dbReference type="EC" id="2.7.13.3"/>
    </reaction>
</comment>
<dbReference type="SUPFAM" id="SSF55785">
    <property type="entry name" value="PYP-like sensor domain (PAS domain)"/>
    <property type="match status" value="1"/>
</dbReference>
<dbReference type="PROSITE" id="PS50109">
    <property type="entry name" value="HIS_KIN"/>
    <property type="match status" value="1"/>
</dbReference>
<gene>
    <name evidence="18" type="ORF">AZI86_01490</name>
</gene>
<evidence type="ECO:0000259" key="17">
    <source>
        <dbReference type="PROSITE" id="PS50894"/>
    </source>
</evidence>
<dbReference type="Pfam" id="PF01627">
    <property type="entry name" value="Hpt"/>
    <property type="match status" value="1"/>
</dbReference>
<evidence type="ECO:0000256" key="7">
    <source>
        <dbReference type="ARBA" id="ARBA00022840"/>
    </source>
</evidence>
<comment type="subunit">
    <text evidence="9">At low DSF concentrations, interacts with RpfF.</text>
</comment>
<keyword evidence="8" id="KW-0902">Two-component regulatory system</keyword>
<dbReference type="InterPro" id="IPR013656">
    <property type="entry name" value="PAS_4"/>
</dbReference>
<dbReference type="PANTHER" id="PTHR45339:SF5">
    <property type="entry name" value="HISTIDINE KINASE"/>
    <property type="match status" value="1"/>
</dbReference>
<keyword evidence="7" id="KW-0067">ATP-binding</keyword>
<evidence type="ECO:0000256" key="5">
    <source>
        <dbReference type="ARBA" id="ARBA00022741"/>
    </source>
</evidence>
<feature type="domain" description="Response regulatory" evidence="15">
    <location>
        <begin position="595"/>
        <end position="709"/>
    </location>
</feature>
<feature type="modified residue" description="4-aspartylphosphate" evidence="12">
    <location>
        <position position="644"/>
    </location>
</feature>
<evidence type="ECO:0000256" key="4">
    <source>
        <dbReference type="ARBA" id="ARBA00022679"/>
    </source>
</evidence>
<dbReference type="SUPFAM" id="SSF47384">
    <property type="entry name" value="Homodimeric domain of signal transducing histidine kinase"/>
    <property type="match status" value="1"/>
</dbReference>
<feature type="transmembrane region" description="Helical" evidence="13">
    <location>
        <begin position="169"/>
        <end position="187"/>
    </location>
</feature>
<proteinExistence type="predicted"/>
<dbReference type="CDD" id="cd00082">
    <property type="entry name" value="HisKA"/>
    <property type="match status" value="1"/>
</dbReference>
<dbReference type="InterPro" id="IPR005467">
    <property type="entry name" value="His_kinase_dom"/>
</dbReference>
<evidence type="ECO:0000259" key="15">
    <source>
        <dbReference type="PROSITE" id="PS50110"/>
    </source>
</evidence>
<evidence type="ECO:0000256" key="3">
    <source>
        <dbReference type="ARBA" id="ARBA00022553"/>
    </source>
</evidence>
<evidence type="ECO:0000256" key="2">
    <source>
        <dbReference type="ARBA" id="ARBA00012438"/>
    </source>
</evidence>
<dbReference type="SMART" id="SM00073">
    <property type="entry name" value="HPT"/>
    <property type="match status" value="1"/>
</dbReference>
<evidence type="ECO:0000259" key="16">
    <source>
        <dbReference type="PROSITE" id="PS50112"/>
    </source>
</evidence>
<dbReference type="InterPro" id="IPR004358">
    <property type="entry name" value="Sig_transdc_His_kin-like_C"/>
</dbReference>
<evidence type="ECO:0000256" key="10">
    <source>
        <dbReference type="ARBA" id="ARBA00068150"/>
    </source>
</evidence>
<dbReference type="SUPFAM" id="SSF52172">
    <property type="entry name" value="CheY-like"/>
    <property type="match status" value="1"/>
</dbReference>
<accession>A0A150WN23</accession>
<dbReference type="NCBIfam" id="TIGR00229">
    <property type="entry name" value="sensory_box"/>
    <property type="match status" value="1"/>
</dbReference>
<comment type="caution">
    <text evidence="18">The sequence shown here is derived from an EMBL/GenBank/DDBJ whole genome shotgun (WGS) entry which is preliminary data.</text>
</comment>
<dbReference type="AlphaFoldDB" id="A0A150WN23"/>
<dbReference type="FunFam" id="1.10.287.130:FF:000002">
    <property type="entry name" value="Two-component osmosensing histidine kinase"/>
    <property type="match status" value="1"/>
</dbReference>
<dbReference type="Gene3D" id="3.30.450.20">
    <property type="entry name" value="PAS domain"/>
    <property type="match status" value="1"/>
</dbReference>
<dbReference type="Pfam" id="PF00072">
    <property type="entry name" value="Response_reg"/>
    <property type="match status" value="1"/>
</dbReference>
<dbReference type="InterPro" id="IPR036641">
    <property type="entry name" value="HPT_dom_sf"/>
</dbReference>
<dbReference type="Gene3D" id="3.40.50.2300">
    <property type="match status" value="1"/>
</dbReference>
<dbReference type="GO" id="GO:0005886">
    <property type="term" value="C:plasma membrane"/>
    <property type="evidence" value="ECO:0007669"/>
    <property type="project" value="UniProtKB-SubCell"/>
</dbReference>
<keyword evidence="5" id="KW-0547">Nucleotide-binding</keyword>
<feature type="domain" description="PAS" evidence="16">
    <location>
        <begin position="205"/>
        <end position="281"/>
    </location>
</feature>
<keyword evidence="19" id="KW-1185">Reference proteome</keyword>
<dbReference type="SMART" id="SM00387">
    <property type="entry name" value="HATPase_c"/>
    <property type="match status" value="1"/>
</dbReference>
<dbReference type="Pfam" id="PF08448">
    <property type="entry name" value="PAS_4"/>
    <property type="match status" value="1"/>
</dbReference>
<dbReference type="Gene3D" id="3.30.565.10">
    <property type="entry name" value="Histidine kinase-like ATPase, C-terminal domain"/>
    <property type="match status" value="1"/>
</dbReference>
<name>A0A150WN23_BDEBC</name>
<dbReference type="InterPro" id="IPR003661">
    <property type="entry name" value="HisK_dim/P_dom"/>
</dbReference>
<dbReference type="PRINTS" id="PR00344">
    <property type="entry name" value="BCTRLSENSOR"/>
</dbReference>
<dbReference type="SUPFAM" id="SSF47226">
    <property type="entry name" value="Histidine-containing phosphotransfer domain, HPT domain"/>
    <property type="match status" value="1"/>
</dbReference>
<dbReference type="Gene3D" id="1.20.120.160">
    <property type="entry name" value="HPT domain"/>
    <property type="match status" value="1"/>
</dbReference>
<dbReference type="GO" id="GO:0005524">
    <property type="term" value="F:ATP binding"/>
    <property type="evidence" value="ECO:0007669"/>
    <property type="project" value="UniProtKB-KW"/>
</dbReference>
<evidence type="ECO:0000313" key="19">
    <source>
        <dbReference type="Proteomes" id="UP000075320"/>
    </source>
</evidence>
<evidence type="ECO:0000256" key="13">
    <source>
        <dbReference type="SAM" id="Phobius"/>
    </source>
</evidence>
<dbReference type="InterPro" id="IPR036097">
    <property type="entry name" value="HisK_dim/P_sf"/>
</dbReference>
<dbReference type="CDD" id="cd16922">
    <property type="entry name" value="HATPase_EvgS-ArcB-TorS-like"/>
    <property type="match status" value="1"/>
</dbReference>
<feature type="modified residue" description="Phosphohistidine" evidence="11">
    <location>
        <position position="770"/>
    </location>
</feature>
<dbReference type="InterPro" id="IPR008207">
    <property type="entry name" value="Sig_transdc_His_kin_Hpt_dom"/>
</dbReference>
<dbReference type="CDD" id="cd17546">
    <property type="entry name" value="REC_hyHK_CKI1_RcsC-like"/>
    <property type="match status" value="1"/>
</dbReference>
<feature type="domain" description="Histidine kinase" evidence="14">
    <location>
        <begin position="355"/>
        <end position="574"/>
    </location>
</feature>
<dbReference type="FunFam" id="3.30.565.10:FF:000010">
    <property type="entry name" value="Sensor histidine kinase RcsC"/>
    <property type="match status" value="1"/>
</dbReference>
<dbReference type="EMBL" id="LUKE01000001">
    <property type="protein sequence ID" value="KYG65774.1"/>
    <property type="molecule type" value="Genomic_DNA"/>
</dbReference>
<dbReference type="Pfam" id="PF02518">
    <property type="entry name" value="HATPase_c"/>
    <property type="match status" value="1"/>
</dbReference>
<dbReference type="InterPro" id="IPR036890">
    <property type="entry name" value="HATPase_C_sf"/>
</dbReference>
<sequence>MSYASVFRSIVTRFGVELFLTALFCAVVVFFAEFKPLSFTSREPSEAFSQVLAKVKSSVAEAQASADRFVKTPQEKELQKYNEIVLTLNYEMGLLTKHAQQEPLFKKKISRLNQALHGHFEEVNGALKRRQQGQKVRMPASVSVDAIFSQEPSAISIPTTDDFSPRSKIILSVVAGLFALALLGRFWQRKDQARQIKKLSSLGQKSILLDTILNSMSEALIVVDQNGYFTHYNAAAQRIIGPRLKEIASEVSAEEMGFHLAPEGEALSLRQLPFHKALHGETLDDAEFFVQNETHPTGVYISLSSRSIGTIEGGIGGALVVFRDVTRRKMVEQEWQRAREAAVEASLKKSDFLAAMSHEIRTPMNGVIGMTTLLAETKLSSEQSEYVGVVKRSAESLLMLINDILDYSKIEAGKVRLDPKPFDLEFMVKDLIEIFKPAAGEKNLMLSVEMAKLRPWYFVGDGGRLRQILTNLMGNAVKFTQKGSVNLEITQALGLDGSMRLRFEVRDTGPGMKEEERRALFQKYFQTTAGLKYGGTGLGLSISKQLVDMMKGQIGVESVVGLGSTFWFEIHLPTAAAQDIPRAQEVKFEELFQGHVLLVEDQIVNQKVAQSYLQKLGLKVDVASNGLVACEKVAQNSYDLVLMDCQMPVLNGFEATKHIRAKGHKMPILALTADGGGQDLTRYKEAGMDDYLAKPLELPHLVRALENWVGLAQNSLDAAVLGKLETYMVKDQSLISALIHDLEHSAPELIDAMEKSLQDRNVQTFSEAAHALKSASATLGAKKLAELCETAEGLKDLKIGDQLLSQIQAQFKKSLADLKDYRMQKAS</sequence>
<dbReference type="GO" id="GO:0000155">
    <property type="term" value="F:phosphorelay sensor kinase activity"/>
    <property type="evidence" value="ECO:0007669"/>
    <property type="project" value="InterPro"/>
</dbReference>
<dbReference type="InterPro" id="IPR035965">
    <property type="entry name" value="PAS-like_dom_sf"/>
</dbReference>
<dbReference type="InterPro" id="IPR000014">
    <property type="entry name" value="PAS"/>
</dbReference>
<dbReference type="SUPFAM" id="SSF55874">
    <property type="entry name" value="ATPase domain of HSP90 chaperone/DNA topoisomerase II/histidine kinase"/>
    <property type="match status" value="1"/>
</dbReference>
<keyword evidence="3 12" id="KW-0597">Phosphoprotein</keyword>
<evidence type="ECO:0000256" key="9">
    <source>
        <dbReference type="ARBA" id="ARBA00064003"/>
    </source>
</evidence>
<keyword evidence="4" id="KW-0808">Transferase</keyword>
<evidence type="ECO:0000256" key="12">
    <source>
        <dbReference type="PROSITE-ProRule" id="PRU00169"/>
    </source>
</evidence>
<dbReference type="Pfam" id="PF00512">
    <property type="entry name" value="HisKA"/>
    <property type="match status" value="1"/>
</dbReference>
<dbReference type="PROSITE" id="PS50110">
    <property type="entry name" value="RESPONSE_REGULATORY"/>
    <property type="match status" value="1"/>
</dbReference>
<dbReference type="OrthoDB" id="5287236at2"/>
<evidence type="ECO:0000256" key="1">
    <source>
        <dbReference type="ARBA" id="ARBA00000085"/>
    </source>
</evidence>
<keyword evidence="13" id="KW-1133">Transmembrane helix</keyword>
<reference evidence="18 19" key="1">
    <citation type="submission" date="2016-03" db="EMBL/GenBank/DDBJ databases">
        <authorList>
            <person name="Ploux O."/>
        </authorList>
    </citation>
    <scope>NUCLEOTIDE SEQUENCE [LARGE SCALE GENOMIC DNA]</scope>
    <source>
        <strain evidence="18 19">R0</strain>
    </source>
</reference>
<evidence type="ECO:0000256" key="8">
    <source>
        <dbReference type="ARBA" id="ARBA00023012"/>
    </source>
</evidence>
<dbReference type="RefSeq" id="WP_061833318.1">
    <property type="nucleotide sequence ID" value="NZ_LUKE01000001.1"/>
</dbReference>
<evidence type="ECO:0000256" key="11">
    <source>
        <dbReference type="PROSITE-ProRule" id="PRU00110"/>
    </source>
</evidence>
<evidence type="ECO:0000313" key="18">
    <source>
        <dbReference type="EMBL" id="KYG65774.1"/>
    </source>
</evidence>
<feature type="transmembrane region" description="Helical" evidence="13">
    <location>
        <begin position="12"/>
        <end position="32"/>
    </location>
</feature>
<dbReference type="PROSITE" id="PS50112">
    <property type="entry name" value="PAS"/>
    <property type="match status" value="1"/>
</dbReference>
<feature type="domain" description="HPt" evidence="17">
    <location>
        <begin position="731"/>
        <end position="827"/>
    </location>
</feature>
<evidence type="ECO:0000259" key="14">
    <source>
        <dbReference type="PROSITE" id="PS50109"/>
    </source>
</evidence>
<keyword evidence="13" id="KW-0812">Transmembrane</keyword>
<dbReference type="InterPro" id="IPR001789">
    <property type="entry name" value="Sig_transdc_resp-reg_receiver"/>
</dbReference>
<protein>
    <recommendedName>
        <fullName evidence="10">Sensory/regulatory protein RpfC</fullName>
        <ecNumber evidence="2">2.7.13.3</ecNumber>
    </recommendedName>
</protein>
<dbReference type="SMART" id="SM00448">
    <property type="entry name" value="REC"/>
    <property type="match status" value="1"/>
</dbReference>